<dbReference type="PRINTS" id="PR00465">
    <property type="entry name" value="EP450IV"/>
</dbReference>
<dbReference type="AlphaFoldDB" id="A0A8K0KGF7"/>
<keyword evidence="7 14" id="KW-0479">Metal-binding</keyword>
<evidence type="ECO:0000256" key="5">
    <source>
        <dbReference type="ARBA" id="ARBA00010617"/>
    </source>
</evidence>
<dbReference type="GO" id="GO:0020037">
    <property type="term" value="F:heme binding"/>
    <property type="evidence" value="ECO:0007669"/>
    <property type="project" value="InterPro"/>
</dbReference>
<dbReference type="Pfam" id="PF00067">
    <property type="entry name" value="p450"/>
    <property type="match status" value="1"/>
</dbReference>
<evidence type="ECO:0000256" key="2">
    <source>
        <dbReference type="ARBA" id="ARBA00003690"/>
    </source>
</evidence>
<dbReference type="PANTHER" id="PTHR24291:SF189">
    <property type="entry name" value="CYTOCHROME P450 4C3-RELATED"/>
    <property type="match status" value="1"/>
</dbReference>
<comment type="function">
    <text evidence="2">May be involved in the metabolism of insect hormones and in the breakdown of synthetic insecticides.</text>
</comment>
<comment type="caution">
    <text evidence="17">The sequence shown here is derived from an EMBL/GenBank/DDBJ whole genome shotgun (WGS) entry which is preliminary data.</text>
</comment>
<dbReference type="PRINTS" id="PR00385">
    <property type="entry name" value="P450"/>
</dbReference>
<dbReference type="GO" id="GO:0005789">
    <property type="term" value="C:endoplasmic reticulum membrane"/>
    <property type="evidence" value="ECO:0007669"/>
    <property type="project" value="UniProtKB-SubCell"/>
</dbReference>
<dbReference type="InterPro" id="IPR050196">
    <property type="entry name" value="Cytochrome_P450_Monoox"/>
</dbReference>
<evidence type="ECO:0000256" key="14">
    <source>
        <dbReference type="PIRSR" id="PIRSR602403-1"/>
    </source>
</evidence>
<dbReference type="InterPro" id="IPR017972">
    <property type="entry name" value="Cyt_P450_CS"/>
</dbReference>
<dbReference type="GO" id="GO:0005506">
    <property type="term" value="F:iron ion binding"/>
    <property type="evidence" value="ECO:0007669"/>
    <property type="project" value="InterPro"/>
</dbReference>
<evidence type="ECO:0000256" key="7">
    <source>
        <dbReference type="ARBA" id="ARBA00022723"/>
    </source>
</evidence>
<dbReference type="Gene3D" id="1.10.630.10">
    <property type="entry name" value="Cytochrome P450"/>
    <property type="match status" value="1"/>
</dbReference>
<evidence type="ECO:0008006" key="19">
    <source>
        <dbReference type="Google" id="ProtNLM"/>
    </source>
</evidence>
<keyword evidence="9" id="KW-0492">Microsome</keyword>
<organism evidence="17 18">
    <name type="scientific">Ladona fulva</name>
    <name type="common">Scarce chaser dragonfly</name>
    <name type="synonym">Libellula fulva</name>
    <dbReference type="NCBI Taxonomy" id="123851"/>
    <lineage>
        <taxon>Eukaryota</taxon>
        <taxon>Metazoa</taxon>
        <taxon>Ecdysozoa</taxon>
        <taxon>Arthropoda</taxon>
        <taxon>Hexapoda</taxon>
        <taxon>Insecta</taxon>
        <taxon>Pterygota</taxon>
        <taxon>Palaeoptera</taxon>
        <taxon>Odonata</taxon>
        <taxon>Epiprocta</taxon>
        <taxon>Anisoptera</taxon>
        <taxon>Libelluloidea</taxon>
        <taxon>Libellulidae</taxon>
        <taxon>Ladona</taxon>
    </lineage>
</organism>
<feature type="binding site" description="axial binding residue" evidence="14">
    <location>
        <position position="493"/>
    </location>
    <ligand>
        <name>heme</name>
        <dbReference type="ChEBI" id="CHEBI:30413"/>
    </ligand>
    <ligandPart>
        <name>Fe</name>
        <dbReference type="ChEBI" id="CHEBI:18248"/>
    </ligandPart>
</feature>
<dbReference type="CDD" id="cd20628">
    <property type="entry name" value="CYP4"/>
    <property type="match status" value="1"/>
</dbReference>
<dbReference type="Proteomes" id="UP000792457">
    <property type="component" value="Unassembled WGS sequence"/>
</dbReference>
<evidence type="ECO:0000256" key="4">
    <source>
        <dbReference type="ARBA" id="ARBA00004406"/>
    </source>
</evidence>
<keyword evidence="18" id="KW-1185">Reference proteome</keyword>
<gene>
    <name evidence="17" type="ORF">J437_LFUL000971</name>
</gene>
<dbReference type="EMBL" id="KZ308841">
    <property type="protein sequence ID" value="KAG8234736.1"/>
    <property type="molecule type" value="Genomic_DNA"/>
</dbReference>
<accession>A0A8K0KGF7</accession>
<name>A0A8K0KGF7_LADFU</name>
<keyword evidence="13 16" id="KW-0472">Membrane</keyword>
<protein>
    <recommendedName>
        <fullName evidence="19">Cytochrome P450</fullName>
    </recommendedName>
</protein>
<evidence type="ECO:0000256" key="1">
    <source>
        <dbReference type="ARBA" id="ARBA00001971"/>
    </source>
</evidence>
<reference evidence="17" key="2">
    <citation type="submission" date="2017-10" db="EMBL/GenBank/DDBJ databases">
        <title>Ladona fulva Genome sequencing and assembly.</title>
        <authorList>
            <person name="Murali S."/>
            <person name="Richards S."/>
            <person name="Bandaranaike D."/>
            <person name="Bellair M."/>
            <person name="Blankenburg K."/>
            <person name="Chao H."/>
            <person name="Dinh H."/>
            <person name="Doddapaneni H."/>
            <person name="Dugan-Rocha S."/>
            <person name="Elkadiri S."/>
            <person name="Gnanaolivu R."/>
            <person name="Hernandez B."/>
            <person name="Skinner E."/>
            <person name="Javaid M."/>
            <person name="Lee S."/>
            <person name="Li M."/>
            <person name="Ming W."/>
            <person name="Munidasa M."/>
            <person name="Muniz J."/>
            <person name="Nguyen L."/>
            <person name="Hughes D."/>
            <person name="Osuji N."/>
            <person name="Pu L.-L."/>
            <person name="Puazo M."/>
            <person name="Qu C."/>
            <person name="Quiroz J."/>
            <person name="Raj R."/>
            <person name="Weissenberger G."/>
            <person name="Xin Y."/>
            <person name="Zou X."/>
            <person name="Han Y."/>
            <person name="Worley K."/>
            <person name="Muzny D."/>
            <person name="Gibbs R."/>
        </authorList>
    </citation>
    <scope>NUCLEOTIDE SEQUENCE</scope>
    <source>
        <strain evidence="17">Sampled in the wild</strain>
    </source>
</reference>
<evidence type="ECO:0000256" key="12">
    <source>
        <dbReference type="ARBA" id="ARBA00023033"/>
    </source>
</evidence>
<evidence type="ECO:0000313" key="17">
    <source>
        <dbReference type="EMBL" id="KAG8234736.1"/>
    </source>
</evidence>
<keyword evidence="10 15" id="KW-0560">Oxidoreductase</keyword>
<keyword evidence="11 14" id="KW-0408">Iron</keyword>
<comment type="similarity">
    <text evidence="5 15">Belongs to the cytochrome P450 family.</text>
</comment>
<keyword evidence="12 15" id="KW-0503">Monooxygenase</keyword>
<dbReference type="SUPFAM" id="SSF48264">
    <property type="entry name" value="Cytochrome P450"/>
    <property type="match status" value="1"/>
</dbReference>
<dbReference type="PROSITE" id="PS00086">
    <property type="entry name" value="CYTOCHROME_P450"/>
    <property type="match status" value="1"/>
</dbReference>
<proteinExistence type="inferred from homology"/>
<dbReference type="InterPro" id="IPR002403">
    <property type="entry name" value="Cyt_P450_E_grp-IV"/>
</dbReference>
<dbReference type="GO" id="GO:0016705">
    <property type="term" value="F:oxidoreductase activity, acting on paired donors, with incorporation or reduction of molecular oxygen"/>
    <property type="evidence" value="ECO:0007669"/>
    <property type="project" value="InterPro"/>
</dbReference>
<dbReference type="GO" id="GO:0004497">
    <property type="term" value="F:monooxygenase activity"/>
    <property type="evidence" value="ECO:0007669"/>
    <property type="project" value="UniProtKB-KW"/>
</dbReference>
<dbReference type="InterPro" id="IPR001128">
    <property type="entry name" value="Cyt_P450"/>
</dbReference>
<comment type="cofactor">
    <cofactor evidence="1 14">
        <name>heme</name>
        <dbReference type="ChEBI" id="CHEBI:30413"/>
    </cofactor>
</comment>
<evidence type="ECO:0000256" key="9">
    <source>
        <dbReference type="ARBA" id="ARBA00022848"/>
    </source>
</evidence>
<keyword evidence="8" id="KW-0256">Endoplasmic reticulum</keyword>
<evidence type="ECO:0000256" key="11">
    <source>
        <dbReference type="ARBA" id="ARBA00023004"/>
    </source>
</evidence>
<evidence type="ECO:0000256" key="10">
    <source>
        <dbReference type="ARBA" id="ARBA00023002"/>
    </source>
</evidence>
<evidence type="ECO:0000256" key="6">
    <source>
        <dbReference type="ARBA" id="ARBA00022617"/>
    </source>
</evidence>
<evidence type="ECO:0000256" key="16">
    <source>
        <dbReference type="SAM" id="Phobius"/>
    </source>
</evidence>
<reference evidence="17" key="1">
    <citation type="submission" date="2013-04" db="EMBL/GenBank/DDBJ databases">
        <authorList>
            <person name="Qu J."/>
            <person name="Murali S.C."/>
            <person name="Bandaranaike D."/>
            <person name="Bellair M."/>
            <person name="Blankenburg K."/>
            <person name="Chao H."/>
            <person name="Dinh H."/>
            <person name="Doddapaneni H."/>
            <person name="Downs B."/>
            <person name="Dugan-Rocha S."/>
            <person name="Elkadiri S."/>
            <person name="Gnanaolivu R.D."/>
            <person name="Hernandez B."/>
            <person name="Javaid M."/>
            <person name="Jayaseelan J.C."/>
            <person name="Lee S."/>
            <person name="Li M."/>
            <person name="Ming W."/>
            <person name="Munidasa M."/>
            <person name="Muniz J."/>
            <person name="Nguyen L."/>
            <person name="Ongeri F."/>
            <person name="Osuji N."/>
            <person name="Pu L.-L."/>
            <person name="Puazo M."/>
            <person name="Qu C."/>
            <person name="Quiroz J."/>
            <person name="Raj R."/>
            <person name="Weissenberger G."/>
            <person name="Xin Y."/>
            <person name="Zou X."/>
            <person name="Han Y."/>
            <person name="Richards S."/>
            <person name="Worley K."/>
            <person name="Muzny D."/>
            <person name="Gibbs R."/>
        </authorList>
    </citation>
    <scope>NUCLEOTIDE SEQUENCE</scope>
    <source>
        <strain evidence="17">Sampled in the wild</strain>
    </source>
</reference>
<keyword evidence="6 14" id="KW-0349">Heme</keyword>
<feature type="transmembrane region" description="Helical" evidence="16">
    <location>
        <begin position="6"/>
        <end position="24"/>
    </location>
</feature>
<dbReference type="PANTHER" id="PTHR24291">
    <property type="entry name" value="CYTOCHROME P450 FAMILY 4"/>
    <property type="match status" value="1"/>
</dbReference>
<dbReference type="OrthoDB" id="1470350at2759"/>
<evidence type="ECO:0000256" key="15">
    <source>
        <dbReference type="RuleBase" id="RU000461"/>
    </source>
</evidence>
<evidence type="ECO:0000256" key="3">
    <source>
        <dbReference type="ARBA" id="ARBA00004174"/>
    </source>
</evidence>
<evidence type="ECO:0000313" key="18">
    <source>
        <dbReference type="Proteomes" id="UP000792457"/>
    </source>
</evidence>
<comment type="subcellular location">
    <subcellularLocation>
        <location evidence="4">Endoplasmic reticulum membrane</location>
        <topology evidence="4">Peripheral membrane protein</topology>
    </subcellularLocation>
    <subcellularLocation>
        <location evidence="3">Microsome membrane</location>
        <topology evidence="3">Peripheral membrane protein</topology>
    </subcellularLocation>
</comment>
<keyword evidence="16" id="KW-0812">Transmembrane</keyword>
<dbReference type="InterPro" id="IPR036396">
    <property type="entry name" value="Cyt_P450_sf"/>
</dbReference>
<sequence length="546" mass="63437">MEVFHVLLYVAAVATILVLLLQRYKRWSTKYSRFSTLLDSIPGPFPLPVVGNAIGFILRPENQYLDEISGIVKLHSPIFRLWNGPLVGTVHLTSWKYAEKIFNSSTHIEKNLFYKFLFPWIGTGLLTSKGEKWHFRRKLLTPAFHRTVLESYQDIVCEKSAQLVKILRSKIQDKQPFNIAPMIWQCSLDIICETAMGTKMNIQAKLEEKDVAYLAAVEEYVVLHSMSSSYFTTLIVEIYFEMCTLCFSASEIFSKRSVRPWLHPEIIFDLSPMGRRFKQCVKMLHNFTDKVIQVRKSEYFKSYHSKINNGKNENEKKRESFLDLLIETAYSEGPDQKPILSDRDIREEVDTFMFEGHDTTASAISWAVYLLGRHPEIQVEQVYQEIQDVLGNQMEITPQKLSEMKLLERCMKESLRLYPSVPFIGRKLRQDVTLGEYTIPSDTEVCILIYFLHRDPDIFPDPENFNPDNFLPEVCEKRPPYAYVPFSAGARNCIGQKFAQLEEKIVLCHIIKNFRIEAVDDPKDLKYLVGLIIRSYNGINVRLHPR</sequence>
<evidence type="ECO:0000256" key="8">
    <source>
        <dbReference type="ARBA" id="ARBA00022824"/>
    </source>
</evidence>
<keyword evidence="16" id="KW-1133">Transmembrane helix</keyword>
<evidence type="ECO:0000256" key="13">
    <source>
        <dbReference type="ARBA" id="ARBA00023136"/>
    </source>
</evidence>